<keyword evidence="2" id="KW-0812">Transmembrane</keyword>
<evidence type="ECO:0000256" key="2">
    <source>
        <dbReference type="SAM" id="Phobius"/>
    </source>
</evidence>
<feature type="compositionally biased region" description="Basic and acidic residues" evidence="1">
    <location>
        <begin position="36"/>
        <end position="47"/>
    </location>
</feature>
<reference evidence="3 4" key="1">
    <citation type="submission" date="2019-02" db="EMBL/GenBank/DDBJ databases">
        <title>Genome sequencing of the rare red list fungi Hericium alpestre (H. flagellum).</title>
        <authorList>
            <person name="Buettner E."/>
            <person name="Kellner H."/>
        </authorList>
    </citation>
    <scope>NUCLEOTIDE SEQUENCE [LARGE SCALE GENOMIC DNA]</scope>
    <source>
        <strain evidence="3 4">DSM 108284</strain>
    </source>
</reference>
<keyword evidence="2" id="KW-1133">Transmembrane helix</keyword>
<organism evidence="3 4">
    <name type="scientific">Hericium alpestre</name>
    <dbReference type="NCBI Taxonomy" id="135208"/>
    <lineage>
        <taxon>Eukaryota</taxon>
        <taxon>Fungi</taxon>
        <taxon>Dikarya</taxon>
        <taxon>Basidiomycota</taxon>
        <taxon>Agaricomycotina</taxon>
        <taxon>Agaricomycetes</taxon>
        <taxon>Russulales</taxon>
        <taxon>Hericiaceae</taxon>
        <taxon>Hericium</taxon>
    </lineage>
</organism>
<evidence type="ECO:0000313" key="3">
    <source>
        <dbReference type="EMBL" id="TFY73535.1"/>
    </source>
</evidence>
<dbReference type="EMBL" id="SFCI01002762">
    <property type="protein sequence ID" value="TFY73535.1"/>
    <property type="molecule type" value="Genomic_DNA"/>
</dbReference>
<evidence type="ECO:0000256" key="1">
    <source>
        <dbReference type="SAM" id="MobiDB-lite"/>
    </source>
</evidence>
<feature type="region of interest" description="Disordered" evidence="1">
    <location>
        <begin position="33"/>
        <end position="52"/>
    </location>
</feature>
<sequence length="110" mass="11999">MSFLTRQSRPDLWLNARPSLPTTLRPNDLTFIPLEQTDKGDPKDDHALPPPIHDSYSVSRRAIVWSAIAFAAFILVGSFIVLSASFVRQQEDAVASSSAASASASADTRR</sequence>
<keyword evidence="2" id="KW-0472">Membrane</keyword>
<gene>
    <name evidence="3" type="ORF">EWM64_g10477</name>
</gene>
<dbReference type="AlphaFoldDB" id="A0A4Y9ZFM6"/>
<protein>
    <submittedName>
        <fullName evidence="3">Uncharacterized protein</fullName>
    </submittedName>
</protein>
<accession>A0A4Y9ZFM6</accession>
<name>A0A4Y9ZFM6_9AGAM</name>
<feature type="transmembrane region" description="Helical" evidence="2">
    <location>
        <begin position="62"/>
        <end position="87"/>
    </location>
</feature>
<evidence type="ECO:0000313" key="4">
    <source>
        <dbReference type="Proteomes" id="UP000298061"/>
    </source>
</evidence>
<comment type="caution">
    <text evidence="3">The sequence shown here is derived from an EMBL/GenBank/DDBJ whole genome shotgun (WGS) entry which is preliminary data.</text>
</comment>
<proteinExistence type="predicted"/>
<keyword evidence="4" id="KW-1185">Reference proteome</keyword>
<dbReference type="Proteomes" id="UP000298061">
    <property type="component" value="Unassembled WGS sequence"/>
</dbReference>